<evidence type="ECO:0008006" key="4">
    <source>
        <dbReference type="Google" id="ProtNLM"/>
    </source>
</evidence>
<keyword evidence="1" id="KW-1133">Transmembrane helix</keyword>
<feature type="transmembrane region" description="Helical" evidence="1">
    <location>
        <begin position="12"/>
        <end position="30"/>
    </location>
</feature>
<keyword evidence="3" id="KW-1185">Reference proteome</keyword>
<dbReference type="EMBL" id="SOHM01000020">
    <property type="protein sequence ID" value="TFD90801.1"/>
    <property type="molecule type" value="Genomic_DNA"/>
</dbReference>
<comment type="caution">
    <text evidence="2">The sequence shown here is derived from an EMBL/GenBank/DDBJ whole genome shotgun (WGS) entry which is preliminary data.</text>
</comment>
<proteinExistence type="predicted"/>
<keyword evidence="1" id="KW-0812">Transmembrane</keyword>
<evidence type="ECO:0000256" key="1">
    <source>
        <dbReference type="SAM" id="Phobius"/>
    </source>
</evidence>
<dbReference type="RefSeq" id="WP_134640688.1">
    <property type="nucleotide sequence ID" value="NZ_SOHM01000020.1"/>
</dbReference>
<dbReference type="AlphaFoldDB" id="A0A4R9BVX8"/>
<evidence type="ECO:0000313" key="3">
    <source>
        <dbReference type="Proteomes" id="UP000298468"/>
    </source>
</evidence>
<keyword evidence="1" id="KW-0472">Membrane</keyword>
<dbReference type="OrthoDB" id="5125342at2"/>
<protein>
    <recommendedName>
        <fullName evidence="4">DUF4760 domain-containing protein</fullName>
    </recommendedName>
</protein>
<name>A0A4R9BVX8_9MICO</name>
<organism evidence="2 3">
    <name type="scientific">Cryobacterium lactosi</name>
    <dbReference type="NCBI Taxonomy" id="1259202"/>
    <lineage>
        <taxon>Bacteria</taxon>
        <taxon>Bacillati</taxon>
        <taxon>Actinomycetota</taxon>
        <taxon>Actinomycetes</taxon>
        <taxon>Micrococcales</taxon>
        <taxon>Microbacteriaceae</taxon>
        <taxon>Cryobacterium</taxon>
    </lineage>
</organism>
<dbReference type="Proteomes" id="UP000298468">
    <property type="component" value="Unassembled WGS sequence"/>
</dbReference>
<evidence type="ECO:0000313" key="2">
    <source>
        <dbReference type="EMBL" id="TFD90801.1"/>
    </source>
</evidence>
<sequence length="148" mass="16157">MSSIAFSDLIQTLAVLAAVGAALVALYISAKDRRNSREIAAIDRREAFRQSHLMFELEALRRLSENRNRGGSTDPAEVSRMGAEALTLVGILGGERLPTQWERSVGDDAKLRAAFCDPEMPDYKKDALETQLALNAVIADIRAGAIRT</sequence>
<accession>A0A4R9BVX8</accession>
<gene>
    <name evidence="2" type="ORF">E3T61_09820</name>
</gene>
<reference evidence="2 3" key="1">
    <citation type="submission" date="2019-03" db="EMBL/GenBank/DDBJ databases">
        <title>Genomics of glacier-inhabiting Cryobacterium strains.</title>
        <authorList>
            <person name="Liu Q."/>
            <person name="Xin Y.-H."/>
        </authorList>
    </citation>
    <scope>NUCLEOTIDE SEQUENCE [LARGE SCALE GENOMIC DNA]</scope>
    <source>
        <strain evidence="2 3">Sr59</strain>
    </source>
</reference>